<dbReference type="EMBL" id="AB853026">
    <property type="protein sequence ID" value="BAO18970.1"/>
    <property type="molecule type" value="Genomic_DNA"/>
</dbReference>
<reference evidence="1" key="2">
    <citation type="submission" date="2024-06" db="EMBL/GenBank/DDBJ databases">
        <authorList>
            <person name="Sakai Y."/>
            <person name="Fujii T."/>
        </authorList>
    </citation>
    <scope>NUCLEOTIDE SEQUENCE</scope>
    <source>
        <strain evidence="1">M701</strain>
        <plasmid evidence="1">pM7012</plasmid>
    </source>
</reference>
<dbReference type="AlphaFoldDB" id="V5YN31"/>
<protein>
    <submittedName>
        <fullName evidence="1">Uncharacterized protein</fullName>
    </submittedName>
</protein>
<name>V5YN31_9BURK</name>
<keyword evidence="1" id="KW-0614">Plasmid</keyword>
<sequence>MGKKVKPTEWKCRDEIAFDRLISAIGARHTVAVVRAKRSWEIDRFSVDECDFTVNIILEMGMSDRLNIEVNYWRDKIIVRPLESQVEEAITRVVEFVDHAVALTREMRKGRNIRVVQ</sequence>
<evidence type="ECO:0000313" key="1">
    <source>
        <dbReference type="EMBL" id="BAO18970.1"/>
    </source>
</evidence>
<dbReference type="RefSeq" id="WP_023842513.1">
    <property type="nucleotide sequence ID" value="NC_022995.1"/>
</dbReference>
<geneLocation type="plasmid" evidence="1">
    <name>pM7012</name>
</geneLocation>
<organism evidence="1">
    <name type="scientific">Burkholderia sp. M701</name>
    <dbReference type="NCBI Taxonomy" id="326454"/>
    <lineage>
        <taxon>Bacteria</taxon>
        <taxon>Pseudomonadati</taxon>
        <taxon>Pseudomonadota</taxon>
        <taxon>Betaproteobacteria</taxon>
        <taxon>Burkholderiales</taxon>
        <taxon>Burkholderiaceae</taxon>
        <taxon>Burkholderia</taxon>
    </lineage>
</organism>
<accession>V5YN31</accession>
<proteinExistence type="predicted"/>
<reference evidence="1" key="1">
    <citation type="journal article" date="2014" name="Microbiology">
        <title>A 2,4-dichlorophenoxyacetic acid degradation plasmid pM7012 discloses distribution of an unclassified megaplasmid group across bacterial species.</title>
        <authorList>
            <person name="Sakai Y."/>
            <person name="Ogawa N."/>
            <person name="Shimomura Y."/>
            <person name="Fujii T."/>
        </authorList>
    </citation>
    <scope>NUCLEOTIDE SEQUENCE</scope>
    <source>
        <strain evidence="1">M701</strain>
    </source>
</reference>